<protein>
    <submittedName>
        <fullName evidence="1">Uncharacterized protein</fullName>
    </submittedName>
</protein>
<evidence type="ECO:0000313" key="2">
    <source>
        <dbReference type="Proteomes" id="UP001231649"/>
    </source>
</evidence>
<reference evidence="1" key="1">
    <citation type="submission" date="2023-03" db="EMBL/GenBank/DDBJ databases">
        <title>Chromosome-level genomes of two armyworms, Mythimna separata and Mythimna loreyi, provide insights into the biosynthesis and reception of sex pheromones.</title>
        <authorList>
            <person name="Zhao H."/>
        </authorList>
    </citation>
    <scope>NUCLEOTIDE SEQUENCE</scope>
    <source>
        <strain evidence="1">BeijingLab</strain>
    </source>
</reference>
<dbReference type="EMBL" id="CM056781">
    <property type="protein sequence ID" value="KAJ8734791.1"/>
    <property type="molecule type" value="Genomic_DNA"/>
</dbReference>
<organism evidence="1 2">
    <name type="scientific">Mythimna loreyi</name>
    <dbReference type="NCBI Taxonomy" id="667449"/>
    <lineage>
        <taxon>Eukaryota</taxon>
        <taxon>Metazoa</taxon>
        <taxon>Ecdysozoa</taxon>
        <taxon>Arthropoda</taxon>
        <taxon>Hexapoda</taxon>
        <taxon>Insecta</taxon>
        <taxon>Pterygota</taxon>
        <taxon>Neoptera</taxon>
        <taxon>Endopterygota</taxon>
        <taxon>Lepidoptera</taxon>
        <taxon>Glossata</taxon>
        <taxon>Ditrysia</taxon>
        <taxon>Noctuoidea</taxon>
        <taxon>Noctuidae</taxon>
        <taxon>Noctuinae</taxon>
        <taxon>Hadenini</taxon>
        <taxon>Mythimna</taxon>
    </lineage>
</organism>
<name>A0ACC2R909_9NEOP</name>
<sequence>MVSLISSIQNRFVDNHAATITVKSVMDLTDENIQLSEDEDEEEITAEVVLKTLQSAWQNERLAPEILPHRNDMVECMLGQIQHMERNINKLPKTDLRATIHKMELSRIKFIICNYLKTRLNKIEKYCIPILNEERQRVDSGTNFLTPTEYKYAQEYLLNMENHMKTVVLDKMPGNMQTFENNKMAEYPNMQSHVFLKANETVNGVVLEDLAGEDEEIDLEEGSQHILQYKPIADLVKNGKVQLI</sequence>
<comment type="caution">
    <text evidence="1">The sequence shown here is derived from an EMBL/GenBank/DDBJ whole genome shotgun (WGS) entry which is preliminary data.</text>
</comment>
<accession>A0ACC2R909</accession>
<proteinExistence type="predicted"/>
<gene>
    <name evidence="1" type="ORF">PYW08_014041</name>
</gene>
<dbReference type="Proteomes" id="UP001231649">
    <property type="component" value="Chromosome 5"/>
</dbReference>
<evidence type="ECO:0000313" key="1">
    <source>
        <dbReference type="EMBL" id="KAJ8734791.1"/>
    </source>
</evidence>
<keyword evidence="2" id="KW-1185">Reference proteome</keyword>